<evidence type="ECO:0000313" key="3">
    <source>
        <dbReference type="EMBL" id="MPQ43279.1"/>
    </source>
</evidence>
<evidence type="ECO:0000256" key="1">
    <source>
        <dbReference type="ARBA" id="ARBA00022490"/>
    </source>
</evidence>
<reference evidence="3 4" key="1">
    <citation type="submission" date="2019-10" db="EMBL/GenBank/DDBJ databases">
        <title>The Genome Sequence of Clostridium tarantellae Isolated from Fish Brain.</title>
        <authorList>
            <person name="Bano L."/>
            <person name="Kiel M."/>
            <person name="Sales G."/>
            <person name="Doxey A.C."/>
            <person name="Mansfield M.J."/>
            <person name="Schiavone M."/>
            <person name="Rossetto O."/>
            <person name="Pirazzini M."/>
            <person name="Dobrindt U."/>
            <person name="Montecucco C."/>
        </authorList>
    </citation>
    <scope>NUCLEOTIDE SEQUENCE [LARGE SCALE GENOMIC DNA]</scope>
    <source>
        <strain evidence="3 4">DSM 3997</strain>
    </source>
</reference>
<evidence type="ECO:0000313" key="4">
    <source>
        <dbReference type="Proteomes" id="UP000430345"/>
    </source>
</evidence>
<dbReference type="EMBL" id="WHJC01000054">
    <property type="protein sequence ID" value="MPQ43279.1"/>
    <property type="molecule type" value="Genomic_DNA"/>
</dbReference>
<keyword evidence="1 2" id="KW-0963">Cytoplasm</keyword>
<protein>
    <recommendedName>
        <fullName evidence="2">UPF0291 protein GBZ86_05815</fullName>
    </recommendedName>
</protein>
<dbReference type="PANTHER" id="PTHR37300:SF1">
    <property type="entry name" value="UPF0291 PROTEIN YNZC"/>
    <property type="match status" value="1"/>
</dbReference>
<dbReference type="InterPro" id="IPR009242">
    <property type="entry name" value="DUF896"/>
</dbReference>
<accession>A0A6I1MSR1</accession>
<dbReference type="Pfam" id="PF05979">
    <property type="entry name" value="DUF896"/>
    <property type="match status" value="1"/>
</dbReference>
<comment type="similarity">
    <text evidence="2">Belongs to the UPF0291 family.</text>
</comment>
<dbReference type="Proteomes" id="UP000430345">
    <property type="component" value="Unassembled WGS sequence"/>
</dbReference>
<keyword evidence="4" id="KW-1185">Reference proteome</keyword>
<sequence>MNIDELIARINELHKKSKEEGLTEEEKEEQQKLRREYIDGFKNSLRQQLNGIEPKNKEN</sequence>
<name>A0A6I1MSR1_9CLOT</name>
<dbReference type="AlphaFoldDB" id="A0A6I1MSR1"/>
<dbReference type="RefSeq" id="WP_152888665.1">
    <property type="nucleotide sequence ID" value="NZ_WHJC01000054.1"/>
</dbReference>
<comment type="caution">
    <text evidence="3">The sequence shown here is derived from an EMBL/GenBank/DDBJ whole genome shotgun (WGS) entry which is preliminary data.</text>
</comment>
<dbReference type="HAMAP" id="MF_01103">
    <property type="entry name" value="UPF0291"/>
    <property type="match status" value="1"/>
</dbReference>
<dbReference type="SUPFAM" id="SSF158221">
    <property type="entry name" value="YnzC-like"/>
    <property type="match status" value="1"/>
</dbReference>
<evidence type="ECO:0000256" key="2">
    <source>
        <dbReference type="HAMAP-Rule" id="MF_01103"/>
    </source>
</evidence>
<dbReference type="PANTHER" id="PTHR37300">
    <property type="entry name" value="UPF0291 PROTEIN CBO2609/CLC_2481"/>
    <property type="match status" value="1"/>
</dbReference>
<dbReference type="Gene3D" id="1.10.287.540">
    <property type="entry name" value="Helix hairpin bin"/>
    <property type="match status" value="1"/>
</dbReference>
<organism evidence="3 4">
    <name type="scientific">Clostridium tarantellae</name>
    <dbReference type="NCBI Taxonomy" id="39493"/>
    <lineage>
        <taxon>Bacteria</taxon>
        <taxon>Bacillati</taxon>
        <taxon>Bacillota</taxon>
        <taxon>Clostridia</taxon>
        <taxon>Eubacteriales</taxon>
        <taxon>Clostridiaceae</taxon>
        <taxon>Clostridium</taxon>
    </lineage>
</organism>
<dbReference type="GO" id="GO:0005737">
    <property type="term" value="C:cytoplasm"/>
    <property type="evidence" value="ECO:0007669"/>
    <property type="project" value="UniProtKB-SubCell"/>
</dbReference>
<comment type="subcellular location">
    <subcellularLocation>
        <location evidence="2">Cytoplasm</location>
    </subcellularLocation>
</comment>
<proteinExistence type="inferred from homology"/>
<gene>
    <name evidence="3" type="ORF">GBZ86_05815</name>
</gene>